<evidence type="ECO:0000313" key="1">
    <source>
        <dbReference type="EMBL" id="SHI94519.1"/>
    </source>
</evidence>
<dbReference type="Pfam" id="PF02566">
    <property type="entry name" value="OsmC"/>
    <property type="match status" value="1"/>
</dbReference>
<dbReference type="Proteomes" id="UP000184050">
    <property type="component" value="Unassembled WGS sequence"/>
</dbReference>
<keyword evidence="2" id="KW-1185">Reference proteome</keyword>
<accession>A0A1M6FA73</accession>
<reference evidence="1 2" key="1">
    <citation type="submission" date="2016-11" db="EMBL/GenBank/DDBJ databases">
        <authorList>
            <person name="Jaros S."/>
            <person name="Januszkiewicz K."/>
            <person name="Wedrychowicz H."/>
        </authorList>
    </citation>
    <scope>NUCLEOTIDE SEQUENCE [LARGE SCALE GENOMIC DNA]</scope>
    <source>
        <strain evidence="1 2">DSM 27063</strain>
    </source>
</reference>
<name>A0A1M6FA73_9BACT</name>
<sequence>MKHVVDLSWTDKVAFETDMDGHKVVIDATKEAGGSDLGPRPKKLMLTALAGCTGVDVIMILKKMKVEPEAFNVIVEADVTDEHPKHYNKMKVIYQFKGKDLPKAKLEKAVKLSEEKYCGVTAVYEKAMDIKSEIRIVE</sequence>
<dbReference type="PANTHER" id="PTHR34352">
    <property type="entry name" value="PROTEIN YHFA"/>
    <property type="match status" value="1"/>
</dbReference>
<dbReference type="InterPro" id="IPR015946">
    <property type="entry name" value="KH_dom-like_a/b"/>
</dbReference>
<dbReference type="InterPro" id="IPR003718">
    <property type="entry name" value="OsmC/Ohr_fam"/>
</dbReference>
<dbReference type="SUPFAM" id="SSF82784">
    <property type="entry name" value="OsmC-like"/>
    <property type="match status" value="1"/>
</dbReference>
<dbReference type="AlphaFoldDB" id="A0A1M6FA73"/>
<dbReference type="Gene3D" id="3.30.300.20">
    <property type="match status" value="1"/>
</dbReference>
<gene>
    <name evidence="1" type="ORF">SAMN05444280_10886</name>
</gene>
<dbReference type="RefSeq" id="WP_073167923.1">
    <property type="nucleotide sequence ID" value="NZ_FQZE01000008.1"/>
</dbReference>
<dbReference type="OrthoDB" id="9804010at2"/>
<organism evidence="1 2">
    <name type="scientific">Tangfeifania diversioriginum</name>
    <dbReference type="NCBI Taxonomy" id="1168035"/>
    <lineage>
        <taxon>Bacteria</taxon>
        <taxon>Pseudomonadati</taxon>
        <taxon>Bacteroidota</taxon>
        <taxon>Bacteroidia</taxon>
        <taxon>Marinilabiliales</taxon>
        <taxon>Prolixibacteraceae</taxon>
        <taxon>Tangfeifania</taxon>
    </lineage>
</organism>
<proteinExistence type="predicted"/>
<dbReference type="STRING" id="1168035.SAMN05444280_10886"/>
<dbReference type="EMBL" id="FQZE01000008">
    <property type="protein sequence ID" value="SHI94519.1"/>
    <property type="molecule type" value="Genomic_DNA"/>
</dbReference>
<dbReference type="InterPro" id="IPR036102">
    <property type="entry name" value="OsmC/Ohrsf"/>
</dbReference>
<evidence type="ECO:0000313" key="2">
    <source>
        <dbReference type="Proteomes" id="UP000184050"/>
    </source>
</evidence>
<protein>
    <submittedName>
        <fullName evidence="1">Putative redox protein</fullName>
    </submittedName>
</protein>
<dbReference type="PANTHER" id="PTHR34352:SF1">
    <property type="entry name" value="PROTEIN YHFA"/>
    <property type="match status" value="1"/>
</dbReference>